<feature type="coiled-coil region" evidence="4">
    <location>
        <begin position="81"/>
        <end position="111"/>
    </location>
</feature>
<dbReference type="CDD" id="cd04770">
    <property type="entry name" value="HTH_HMRTR"/>
    <property type="match status" value="1"/>
</dbReference>
<keyword evidence="7" id="KW-1185">Reference proteome</keyword>
<dbReference type="AlphaFoldDB" id="A0A1I2AH71"/>
<dbReference type="SUPFAM" id="SSF46955">
    <property type="entry name" value="Putative DNA-binding domain"/>
    <property type="match status" value="1"/>
</dbReference>
<gene>
    <name evidence="6" type="ORF">SAMN05216574_103322</name>
</gene>
<dbReference type="RefSeq" id="WP_092195846.1">
    <property type="nucleotide sequence ID" value="NZ_FOND01000003.1"/>
</dbReference>
<feature type="domain" description="HTH merR-type" evidence="5">
    <location>
        <begin position="1"/>
        <end position="69"/>
    </location>
</feature>
<dbReference type="PROSITE" id="PS50937">
    <property type="entry name" value="HTH_MERR_2"/>
    <property type="match status" value="1"/>
</dbReference>
<dbReference type="Proteomes" id="UP000198589">
    <property type="component" value="Unassembled WGS sequence"/>
</dbReference>
<evidence type="ECO:0000256" key="3">
    <source>
        <dbReference type="ARBA" id="ARBA00023163"/>
    </source>
</evidence>
<dbReference type="SMART" id="SM00422">
    <property type="entry name" value="HTH_MERR"/>
    <property type="match status" value="1"/>
</dbReference>
<keyword evidence="1" id="KW-0805">Transcription regulation</keyword>
<dbReference type="GO" id="GO:0003700">
    <property type="term" value="F:DNA-binding transcription factor activity"/>
    <property type="evidence" value="ECO:0007669"/>
    <property type="project" value="InterPro"/>
</dbReference>
<reference evidence="7" key="1">
    <citation type="submission" date="2016-10" db="EMBL/GenBank/DDBJ databases">
        <authorList>
            <person name="Varghese N."/>
            <person name="Submissions S."/>
        </authorList>
    </citation>
    <scope>NUCLEOTIDE SEQUENCE [LARGE SCALE GENOMIC DNA]</scope>
    <source>
        <strain evidence="7">DSM 46838</strain>
    </source>
</reference>
<dbReference type="Gene3D" id="1.10.1660.10">
    <property type="match status" value="1"/>
</dbReference>
<dbReference type="InterPro" id="IPR047057">
    <property type="entry name" value="MerR_fam"/>
</dbReference>
<keyword evidence="2 6" id="KW-0238">DNA-binding</keyword>
<evidence type="ECO:0000256" key="2">
    <source>
        <dbReference type="ARBA" id="ARBA00023125"/>
    </source>
</evidence>
<keyword evidence="3" id="KW-0804">Transcription</keyword>
<dbReference type="InterPro" id="IPR000551">
    <property type="entry name" value="MerR-type_HTH_dom"/>
</dbReference>
<accession>A0A1I2AH71</accession>
<dbReference type="Pfam" id="PF13411">
    <property type="entry name" value="MerR_1"/>
    <property type="match status" value="1"/>
</dbReference>
<evidence type="ECO:0000313" key="6">
    <source>
        <dbReference type="EMBL" id="SFE43222.1"/>
    </source>
</evidence>
<dbReference type="PANTHER" id="PTHR30204">
    <property type="entry name" value="REDOX-CYCLING DRUG-SENSING TRANSCRIPTIONAL ACTIVATOR SOXR"/>
    <property type="match status" value="1"/>
</dbReference>
<dbReference type="GO" id="GO:0003677">
    <property type="term" value="F:DNA binding"/>
    <property type="evidence" value="ECO:0007669"/>
    <property type="project" value="UniProtKB-KW"/>
</dbReference>
<evidence type="ECO:0000256" key="1">
    <source>
        <dbReference type="ARBA" id="ARBA00023015"/>
    </source>
</evidence>
<dbReference type="OrthoDB" id="9802039at2"/>
<sequence>MRIGELAEASGTSTKALRFYEDAGLLPPPERTRSGYRDYSPEVISRLDFIRRSQSAGLTLAQIREILEIRDGGQAPCAHVQQLLSDRLADLDRQIAELQALRATVAQLKADATTVDPTRCDAQSVCRYL</sequence>
<evidence type="ECO:0000259" key="5">
    <source>
        <dbReference type="PROSITE" id="PS50937"/>
    </source>
</evidence>
<dbReference type="PANTHER" id="PTHR30204:SF94">
    <property type="entry name" value="HEAVY METAL-DEPENDENT TRANSCRIPTIONAL REGULATOR HI_0293-RELATED"/>
    <property type="match status" value="1"/>
</dbReference>
<dbReference type="EMBL" id="FOND01000003">
    <property type="protein sequence ID" value="SFE43222.1"/>
    <property type="molecule type" value="Genomic_DNA"/>
</dbReference>
<dbReference type="InterPro" id="IPR009061">
    <property type="entry name" value="DNA-bd_dom_put_sf"/>
</dbReference>
<name>A0A1I2AH71_9ACTN</name>
<dbReference type="STRING" id="1798228.SAMN05216574_103322"/>
<protein>
    <submittedName>
        <fullName evidence="6">DNA-binding transcriptional regulator, MerR family</fullName>
    </submittedName>
</protein>
<organism evidence="6 7">
    <name type="scientific">Blastococcus tunisiensis</name>
    <dbReference type="NCBI Taxonomy" id="1798228"/>
    <lineage>
        <taxon>Bacteria</taxon>
        <taxon>Bacillati</taxon>
        <taxon>Actinomycetota</taxon>
        <taxon>Actinomycetes</taxon>
        <taxon>Geodermatophilales</taxon>
        <taxon>Geodermatophilaceae</taxon>
        <taxon>Blastococcus</taxon>
    </lineage>
</organism>
<dbReference type="PRINTS" id="PR00040">
    <property type="entry name" value="HTHMERR"/>
</dbReference>
<evidence type="ECO:0000313" key="7">
    <source>
        <dbReference type="Proteomes" id="UP000198589"/>
    </source>
</evidence>
<keyword evidence="4" id="KW-0175">Coiled coil</keyword>
<evidence type="ECO:0000256" key="4">
    <source>
        <dbReference type="SAM" id="Coils"/>
    </source>
</evidence>
<proteinExistence type="predicted"/>